<dbReference type="GO" id="GO:0005615">
    <property type="term" value="C:extracellular space"/>
    <property type="evidence" value="ECO:0000318"/>
    <property type="project" value="GO_Central"/>
</dbReference>
<dbReference type="PROSITE" id="PS00639">
    <property type="entry name" value="THIOL_PROTEASE_HIS"/>
    <property type="match status" value="1"/>
</dbReference>
<gene>
    <name evidence="7" type="primary">LOC103649327</name>
    <name evidence="6" type="ORF">ZEAMMB73_Zm00001d007049</name>
</gene>
<dbReference type="InterPro" id="IPR025661">
    <property type="entry name" value="Pept_asp_AS"/>
</dbReference>
<dbReference type="SUPFAM" id="SSF54001">
    <property type="entry name" value="Cysteine proteinases"/>
    <property type="match status" value="1"/>
</dbReference>
<evidence type="ECO:0000259" key="5">
    <source>
        <dbReference type="SMART" id="SM00848"/>
    </source>
</evidence>
<dbReference type="SMART" id="SM00848">
    <property type="entry name" value="Inhibitor_I29"/>
    <property type="match status" value="1"/>
</dbReference>
<dbReference type="OrthoDB" id="661329at2759"/>
<dbReference type="PANTHER" id="PTHR12411">
    <property type="entry name" value="CYSTEINE PROTEASE FAMILY C1-RELATED"/>
    <property type="match status" value="1"/>
</dbReference>
<dbReference type="RefSeq" id="XP_008671849.1">
    <property type="nucleotide sequence ID" value="XM_008673627.3"/>
</dbReference>
<name>A0A1D6F2H8_MAIZE</name>
<dbReference type="eggNOG" id="KOG1543">
    <property type="taxonomic scope" value="Eukaryota"/>
</dbReference>
<dbReference type="Gene3D" id="3.90.70.10">
    <property type="entry name" value="Cysteine proteinases"/>
    <property type="match status" value="1"/>
</dbReference>
<evidence type="ECO:0000256" key="2">
    <source>
        <dbReference type="ARBA" id="ARBA00022729"/>
    </source>
</evidence>
<dbReference type="InterPro" id="IPR025660">
    <property type="entry name" value="Pept_his_AS"/>
</dbReference>
<dbReference type="InterPro" id="IPR000169">
    <property type="entry name" value="Pept_cys_AS"/>
</dbReference>
<evidence type="ECO:0000313" key="8">
    <source>
        <dbReference type="Proteomes" id="UP000007305"/>
    </source>
</evidence>
<dbReference type="InterPro" id="IPR038765">
    <property type="entry name" value="Papain-like_cys_pep_sf"/>
</dbReference>
<reference evidence="7" key="2">
    <citation type="submission" date="2019-07" db="EMBL/GenBank/DDBJ databases">
        <authorList>
            <person name="Seetharam A."/>
            <person name="Woodhouse M."/>
            <person name="Cannon E."/>
        </authorList>
    </citation>
    <scope>NUCLEOTIDE SEQUENCE [LARGE SCALE GENOMIC DNA]</scope>
    <source>
        <strain evidence="7">cv. B73</strain>
    </source>
</reference>
<keyword evidence="8" id="KW-1185">Reference proteome</keyword>
<keyword evidence="9" id="KW-1267">Proteomics identification</keyword>
<sequence length="376" mass="40720">MVKKMGASRALVLAAAMLAMAVAAKGALLLTDKDLESEESMWSLYERWRSVHTVSRDLREKQSRFEAFKANARHIGEFNKRKDVPYKLGLNKFADLTQEEFVSKYTGAKVVDSEAAARLASGVRVSSSDESPPQLAASVGDAPDAWDWRDHGAVTAVKDQGQCGSCWAFSAVGAVESVNAIVTGNLLTLSEQQMLDCSGAGDCTYGGYTYYAMLYAISNGLTLDQCGKTPYYQRYDAQQHLPCRFDAKKPPVVKIDSMYVMNNADEAALKRAVYKQPVSVLIDAGGIGYYSEGVFTGPCGTSLNHAVLLVGYGATADGTKYWIVKNSWGADWGEKGYFRLKRDVGTQGGLCGITMYPIYPIKNCPCPAAAAAVAAY</sequence>
<evidence type="ECO:0000256" key="1">
    <source>
        <dbReference type="ARBA" id="ARBA00008455"/>
    </source>
</evidence>
<dbReference type="GO" id="GO:0005764">
    <property type="term" value="C:lysosome"/>
    <property type="evidence" value="ECO:0000318"/>
    <property type="project" value="GO_Central"/>
</dbReference>
<accession>A0A1D6F2H8</accession>
<dbReference type="EnsemblPlants" id="Zm00001eb110440_T001">
    <property type="protein sequence ID" value="Zm00001eb110440_P001"/>
    <property type="gene ID" value="Zm00001eb110440"/>
</dbReference>
<proteinExistence type="evidence at protein level"/>
<dbReference type="AlphaFoldDB" id="A0A1D6F2H8"/>
<dbReference type="OMA" id="AMYPIYP"/>
<evidence type="ECO:0007829" key="9">
    <source>
        <dbReference type="PeptideAtlas" id="A0A1D6F2H8"/>
    </source>
</evidence>
<dbReference type="SMR" id="A0A1D6F2H8"/>
<dbReference type="CDD" id="cd02248">
    <property type="entry name" value="Peptidase_C1A"/>
    <property type="match status" value="1"/>
</dbReference>
<evidence type="ECO:0000259" key="4">
    <source>
        <dbReference type="SMART" id="SM00645"/>
    </source>
</evidence>
<dbReference type="STRING" id="4577.A0A1D6F2H8"/>
<feature type="domain" description="Cathepsin propeptide inhibitor" evidence="5">
    <location>
        <begin position="45"/>
        <end position="101"/>
    </location>
</feature>
<dbReference type="Pfam" id="PF08246">
    <property type="entry name" value="Inhibitor_I29"/>
    <property type="match status" value="1"/>
</dbReference>
<dbReference type="PRINTS" id="PR00705">
    <property type="entry name" value="PAPAIN"/>
</dbReference>
<dbReference type="InterPro" id="IPR013201">
    <property type="entry name" value="Prot_inhib_I29"/>
</dbReference>
<dbReference type="InterPro" id="IPR000668">
    <property type="entry name" value="Peptidase_C1A_C"/>
</dbReference>
<dbReference type="SMART" id="SM00645">
    <property type="entry name" value="Pept_C1"/>
    <property type="match status" value="1"/>
</dbReference>
<dbReference type="PaxDb" id="4577-GRMZM2G077479_P01"/>
<protein>
    <submittedName>
        <fullName evidence="6">Cysteine proteinases superfamily protein</fullName>
    </submittedName>
</protein>
<dbReference type="KEGG" id="zma:103649327"/>
<dbReference type="GO" id="GO:0051603">
    <property type="term" value="P:proteolysis involved in protein catabolic process"/>
    <property type="evidence" value="ECO:0000318"/>
    <property type="project" value="GO_Central"/>
</dbReference>
<dbReference type="EMBL" id="CM007648">
    <property type="protein sequence ID" value="ONM25637.1"/>
    <property type="molecule type" value="Genomic_DNA"/>
</dbReference>
<reference evidence="7" key="3">
    <citation type="submission" date="2021-05" db="UniProtKB">
        <authorList>
            <consortium name="EnsemblPlants"/>
        </authorList>
    </citation>
    <scope>IDENTIFICATION</scope>
    <source>
        <strain evidence="7">cv. B73</strain>
    </source>
</reference>
<evidence type="ECO:0000256" key="3">
    <source>
        <dbReference type="ARBA" id="ARBA00023157"/>
    </source>
</evidence>
<dbReference type="InterPro" id="IPR039417">
    <property type="entry name" value="Peptidase_C1A_papain-like"/>
</dbReference>
<reference evidence="6 8" key="1">
    <citation type="submission" date="2015-12" db="EMBL/GenBank/DDBJ databases">
        <title>Update maize B73 reference genome by single molecule sequencing technologies.</title>
        <authorList>
            <consortium name="Maize Genome Sequencing Project"/>
            <person name="Ware D."/>
        </authorList>
    </citation>
    <scope>NUCLEOTIDE SEQUENCE [LARGE SCALE GENOMIC DNA]</scope>
    <source>
        <strain evidence="8">cv. B73</strain>
        <tissue evidence="6">Seedling</tissue>
    </source>
</reference>
<dbReference type="ExpressionAtlas" id="A0A1D6F2H8">
    <property type="expression patterns" value="baseline"/>
</dbReference>
<dbReference type="Proteomes" id="UP000007305">
    <property type="component" value="Chromosome 2"/>
</dbReference>
<evidence type="ECO:0000313" key="7">
    <source>
        <dbReference type="EnsemblPlants" id="Zm00001eb110440_P001"/>
    </source>
</evidence>
<feature type="domain" description="Peptidase C1A papain C-terminal" evidence="4">
    <location>
        <begin position="142"/>
        <end position="361"/>
    </location>
</feature>
<dbReference type="InterPro" id="IPR013128">
    <property type="entry name" value="Peptidase_C1A"/>
</dbReference>
<evidence type="ECO:0000313" key="6">
    <source>
        <dbReference type="EMBL" id="ONM25637.1"/>
    </source>
</evidence>
<dbReference type="GO" id="GO:0004197">
    <property type="term" value="F:cysteine-type endopeptidase activity"/>
    <property type="evidence" value="ECO:0000318"/>
    <property type="project" value="GO_Central"/>
</dbReference>
<dbReference type="Gramene" id="Zm00001eb110440_T001">
    <property type="protein sequence ID" value="Zm00001eb110440_P001"/>
    <property type="gene ID" value="Zm00001eb110440"/>
</dbReference>
<dbReference type="GeneID" id="103649327"/>
<keyword evidence="2" id="KW-0732">Signal</keyword>
<dbReference type="Pfam" id="PF00112">
    <property type="entry name" value="Peptidase_C1"/>
    <property type="match status" value="1"/>
</dbReference>
<organism evidence="7 8">
    <name type="scientific">Zea mays</name>
    <name type="common">Maize</name>
    <dbReference type="NCBI Taxonomy" id="4577"/>
    <lineage>
        <taxon>Eukaryota</taxon>
        <taxon>Viridiplantae</taxon>
        <taxon>Streptophyta</taxon>
        <taxon>Embryophyta</taxon>
        <taxon>Tracheophyta</taxon>
        <taxon>Spermatophyta</taxon>
        <taxon>Magnoliopsida</taxon>
        <taxon>Liliopsida</taxon>
        <taxon>Poales</taxon>
        <taxon>Poaceae</taxon>
        <taxon>PACMAD clade</taxon>
        <taxon>Panicoideae</taxon>
        <taxon>Andropogonodae</taxon>
        <taxon>Andropogoneae</taxon>
        <taxon>Tripsacinae</taxon>
        <taxon>Zea</taxon>
    </lineage>
</organism>
<dbReference type="FunFam" id="3.90.70.10:FF:000207">
    <property type="entry name" value="Putative cysteine proteinase"/>
    <property type="match status" value="1"/>
</dbReference>
<dbReference type="PROSITE" id="PS00640">
    <property type="entry name" value="THIOL_PROTEASE_ASN"/>
    <property type="match status" value="1"/>
</dbReference>
<dbReference type="PROSITE" id="PS00139">
    <property type="entry name" value="THIOL_PROTEASE_CYS"/>
    <property type="match status" value="1"/>
</dbReference>
<keyword evidence="3" id="KW-1015">Disulfide bond</keyword>
<comment type="similarity">
    <text evidence="1">Belongs to the peptidase C1 family.</text>
</comment>